<protein>
    <recommendedName>
        <fullName evidence="4">ABC transporter permease</fullName>
    </recommendedName>
</protein>
<comment type="caution">
    <text evidence="2">The sequence shown here is derived from an EMBL/GenBank/DDBJ whole genome shotgun (WGS) entry which is preliminary data.</text>
</comment>
<proteinExistence type="predicted"/>
<dbReference type="Proteomes" id="UP001055102">
    <property type="component" value="Unassembled WGS sequence"/>
</dbReference>
<evidence type="ECO:0000256" key="1">
    <source>
        <dbReference type="SAM" id="Phobius"/>
    </source>
</evidence>
<dbReference type="EMBL" id="BPQR01000030">
    <property type="protein sequence ID" value="GJE06537.1"/>
    <property type="molecule type" value="Genomic_DNA"/>
</dbReference>
<keyword evidence="1" id="KW-1133">Transmembrane helix</keyword>
<evidence type="ECO:0000313" key="3">
    <source>
        <dbReference type="Proteomes" id="UP001055102"/>
    </source>
</evidence>
<keyword evidence="1" id="KW-0812">Transmembrane</keyword>
<sequence>MDQSAWNSATTEWRAYGARDAIVFALGFILALMLIVPFA</sequence>
<reference evidence="2" key="2">
    <citation type="submission" date="2021-08" db="EMBL/GenBank/DDBJ databases">
        <authorList>
            <person name="Tani A."/>
            <person name="Ola A."/>
            <person name="Ogura Y."/>
            <person name="Katsura K."/>
            <person name="Hayashi T."/>
        </authorList>
    </citation>
    <scope>NUCLEOTIDE SEQUENCE</scope>
    <source>
        <strain evidence="2">LMG 23639</strain>
    </source>
</reference>
<keyword evidence="1" id="KW-0472">Membrane</keyword>
<name>A0ABQ4STU7_9HYPH</name>
<reference evidence="2" key="1">
    <citation type="journal article" date="2021" name="Front. Microbiol.">
        <title>Comprehensive Comparative Genomics and Phenotyping of Methylobacterium Species.</title>
        <authorList>
            <person name="Alessa O."/>
            <person name="Ogura Y."/>
            <person name="Fujitani Y."/>
            <person name="Takami H."/>
            <person name="Hayashi T."/>
            <person name="Sahin N."/>
            <person name="Tani A."/>
        </authorList>
    </citation>
    <scope>NUCLEOTIDE SEQUENCE</scope>
    <source>
        <strain evidence="2">LMG 23639</strain>
    </source>
</reference>
<accession>A0ABQ4STU7</accession>
<evidence type="ECO:0008006" key="4">
    <source>
        <dbReference type="Google" id="ProtNLM"/>
    </source>
</evidence>
<organism evidence="2 3">
    <name type="scientific">Methylobacterium jeotgali</name>
    <dbReference type="NCBI Taxonomy" id="381630"/>
    <lineage>
        <taxon>Bacteria</taxon>
        <taxon>Pseudomonadati</taxon>
        <taxon>Pseudomonadota</taxon>
        <taxon>Alphaproteobacteria</taxon>
        <taxon>Hyphomicrobiales</taxon>
        <taxon>Methylobacteriaceae</taxon>
        <taxon>Methylobacterium</taxon>
    </lineage>
</organism>
<feature type="transmembrane region" description="Helical" evidence="1">
    <location>
        <begin position="21"/>
        <end position="38"/>
    </location>
</feature>
<evidence type="ECO:0000313" key="2">
    <source>
        <dbReference type="EMBL" id="GJE06537.1"/>
    </source>
</evidence>
<gene>
    <name evidence="2" type="ORF">AOPFMNJM_1857</name>
</gene>
<keyword evidence="3" id="KW-1185">Reference proteome</keyword>